<sequence length="185" mass="20411">MKSRGLWIALGTGAALLALMLTGCDNGDKGKMSNTIRFVDTQKVMVDSGLARQEAEHLQAVYGALKEGLALVESHYGSMEKENRQQAEQSDRQILEMQWQAEQRSARQIVNNVMLRTIAGWQQKKRIDAVLPKQSALALNADMDVTADITDELRTATITFGKLPEINLKQADSRNADQAETHTAG</sequence>
<dbReference type="Gene3D" id="3.30.910.20">
    <property type="entry name" value="Skp domain"/>
    <property type="match status" value="1"/>
</dbReference>
<organism evidence="2 3">
    <name type="scientific">Enterobacter wuhouensis</name>
    <dbReference type="NCBI Taxonomy" id="2529381"/>
    <lineage>
        <taxon>Bacteria</taxon>
        <taxon>Pseudomonadati</taxon>
        <taxon>Pseudomonadota</taxon>
        <taxon>Gammaproteobacteria</taxon>
        <taxon>Enterobacterales</taxon>
        <taxon>Enterobacteriaceae</taxon>
        <taxon>Enterobacter</taxon>
    </lineage>
</organism>
<dbReference type="InterPro" id="IPR005632">
    <property type="entry name" value="Chaperone_Skp"/>
</dbReference>
<accession>A0ABZ1DGC1</accession>
<dbReference type="InterPro" id="IPR024930">
    <property type="entry name" value="Skp_dom_sf"/>
</dbReference>
<gene>
    <name evidence="2" type="ORF">VPX56_00595</name>
</gene>
<dbReference type="SMART" id="SM00935">
    <property type="entry name" value="OmpH"/>
    <property type="match status" value="1"/>
</dbReference>
<evidence type="ECO:0000313" key="3">
    <source>
        <dbReference type="Proteomes" id="UP001330482"/>
    </source>
</evidence>
<reference evidence="2 3" key="1">
    <citation type="submission" date="2024-01" db="EMBL/GenBank/DDBJ databases">
        <title>AV1 has a protective and therapeutic effect against plant viruses.</title>
        <authorList>
            <person name="Wang F."/>
        </authorList>
    </citation>
    <scope>NUCLEOTIDE SEQUENCE [LARGE SCALE GENOMIC DNA]</scope>
    <source>
        <strain evidence="2 3">AV1</strain>
    </source>
</reference>
<protein>
    <recommendedName>
        <fullName evidence="1">Chaperone protein Skp</fullName>
    </recommendedName>
</protein>
<name>A0ABZ1DGC1_9ENTR</name>
<proteinExistence type="predicted"/>
<keyword evidence="3" id="KW-1185">Reference proteome</keyword>
<dbReference type="Proteomes" id="UP001330482">
    <property type="component" value="Chromosome"/>
</dbReference>
<evidence type="ECO:0000313" key="2">
    <source>
        <dbReference type="EMBL" id="WRW31672.1"/>
    </source>
</evidence>
<dbReference type="PROSITE" id="PS51257">
    <property type="entry name" value="PROKAR_LIPOPROTEIN"/>
    <property type="match status" value="1"/>
</dbReference>
<dbReference type="SUPFAM" id="SSF111384">
    <property type="entry name" value="OmpH-like"/>
    <property type="match status" value="1"/>
</dbReference>
<dbReference type="RefSeq" id="WP_326469260.1">
    <property type="nucleotide sequence ID" value="NZ_CP142124.1"/>
</dbReference>
<dbReference type="EMBL" id="CP142124">
    <property type="protein sequence ID" value="WRW31672.1"/>
    <property type="molecule type" value="Genomic_DNA"/>
</dbReference>
<evidence type="ECO:0000256" key="1">
    <source>
        <dbReference type="ARBA" id="ARBA00018026"/>
    </source>
</evidence>